<protein>
    <recommendedName>
        <fullName evidence="4">SAM-dependent methyltransferase</fullName>
    </recommendedName>
</protein>
<name>A0A1I1FYJ9_9RHOB</name>
<proteinExistence type="predicted"/>
<evidence type="ECO:0008006" key="4">
    <source>
        <dbReference type="Google" id="ProtNLM"/>
    </source>
</evidence>
<dbReference type="OrthoDB" id="5525831at2"/>
<evidence type="ECO:0000256" key="1">
    <source>
        <dbReference type="SAM" id="MobiDB-lite"/>
    </source>
</evidence>
<evidence type="ECO:0000313" key="2">
    <source>
        <dbReference type="EMBL" id="SFC04669.1"/>
    </source>
</evidence>
<dbReference type="STRING" id="441112.SAMN04488094_102351"/>
<dbReference type="InterPro" id="IPR029063">
    <property type="entry name" value="SAM-dependent_MTases_sf"/>
</dbReference>
<feature type="region of interest" description="Disordered" evidence="1">
    <location>
        <begin position="1"/>
        <end position="24"/>
    </location>
</feature>
<reference evidence="2 3" key="1">
    <citation type="submission" date="2016-10" db="EMBL/GenBank/DDBJ databases">
        <authorList>
            <person name="de Groot N.N."/>
        </authorList>
    </citation>
    <scope>NUCLEOTIDE SEQUENCE [LARGE SCALE GENOMIC DNA]</scope>
    <source>
        <strain evidence="2 3">DSM 19548</strain>
    </source>
</reference>
<dbReference type="Proteomes" id="UP000198728">
    <property type="component" value="Unassembled WGS sequence"/>
</dbReference>
<dbReference type="EMBL" id="FOLG01000002">
    <property type="protein sequence ID" value="SFC04669.1"/>
    <property type="molecule type" value="Genomic_DNA"/>
</dbReference>
<sequence>MNDSGRRHAPRYTRQDHGSAGDARLFSPAFERNARPIIETLTPYFEGRTGTVVEIGAGTGQHAAAFALAFPGLEWIATDPFEDHRRSISAWANALLPAPREPLELDATRDWAQIDVIRALGPLLAVYAGNVTHIAPWAVTEGILSGAATALAPGGFALFYGPFRDGETFFGEGNRAFDRDLRADNPEWGLRDIASIRAAGGDVGLRMEAVHPMPANNHILVLRRT</sequence>
<dbReference type="RefSeq" id="WP_093359709.1">
    <property type="nucleotide sequence ID" value="NZ_FOLG01000002.1"/>
</dbReference>
<dbReference type="PANTHER" id="PTHR20974:SF0">
    <property type="entry name" value="UPF0585 PROTEIN CG18661"/>
    <property type="match status" value="1"/>
</dbReference>
<organism evidence="2 3">
    <name type="scientific">Tropicimonas isoalkanivorans</name>
    <dbReference type="NCBI Taxonomy" id="441112"/>
    <lineage>
        <taxon>Bacteria</taxon>
        <taxon>Pseudomonadati</taxon>
        <taxon>Pseudomonadota</taxon>
        <taxon>Alphaproteobacteria</taxon>
        <taxon>Rhodobacterales</taxon>
        <taxon>Roseobacteraceae</taxon>
        <taxon>Tropicimonas</taxon>
    </lineage>
</organism>
<gene>
    <name evidence="2" type="ORF">SAMN04488094_102351</name>
</gene>
<accession>A0A1I1FYJ9</accession>
<dbReference type="Pfam" id="PF06080">
    <property type="entry name" value="DUF938"/>
    <property type="match status" value="1"/>
</dbReference>
<dbReference type="SUPFAM" id="SSF53335">
    <property type="entry name" value="S-adenosyl-L-methionine-dependent methyltransferases"/>
    <property type="match status" value="1"/>
</dbReference>
<evidence type="ECO:0000313" key="3">
    <source>
        <dbReference type="Proteomes" id="UP000198728"/>
    </source>
</evidence>
<dbReference type="InterPro" id="IPR010342">
    <property type="entry name" value="DUF938"/>
</dbReference>
<dbReference type="PANTHER" id="PTHR20974">
    <property type="entry name" value="UPF0585 PROTEIN CG18661"/>
    <property type="match status" value="1"/>
</dbReference>
<dbReference type="AlphaFoldDB" id="A0A1I1FYJ9"/>
<keyword evidence="3" id="KW-1185">Reference proteome</keyword>
<dbReference type="Gene3D" id="3.40.50.150">
    <property type="entry name" value="Vaccinia Virus protein VP39"/>
    <property type="match status" value="1"/>
</dbReference>